<dbReference type="InterPro" id="IPR000571">
    <property type="entry name" value="Znf_CCCH"/>
</dbReference>
<dbReference type="AlphaFoldDB" id="A0A2C6KG54"/>
<dbReference type="VEuPathDB" id="ToxoDB:CSUI_010795"/>
<dbReference type="EMBL" id="MIGC01008329">
    <property type="protein sequence ID" value="PHJ15394.1"/>
    <property type="molecule type" value="Genomic_DNA"/>
</dbReference>
<dbReference type="GO" id="GO:0003729">
    <property type="term" value="F:mRNA binding"/>
    <property type="evidence" value="ECO:0007669"/>
    <property type="project" value="InterPro"/>
</dbReference>
<feature type="zinc finger region" description="C3H1-type" evidence="5">
    <location>
        <begin position="80"/>
        <end position="107"/>
    </location>
</feature>
<reference evidence="8 9" key="1">
    <citation type="journal article" date="2017" name="Int. J. Parasitol.">
        <title>The genome of the protozoan parasite Cystoisospora suis and a reverse vaccinology approach to identify vaccine candidates.</title>
        <authorList>
            <person name="Palmieri N."/>
            <person name="Shrestha A."/>
            <person name="Ruttkowski B."/>
            <person name="Beck T."/>
            <person name="Vogl C."/>
            <person name="Tomley F."/>
            <person name="Blake D.P."/>
            <person name="Joachim A."/>
        </authorList>
    </citation>
    <scope>NUCLEOTIDE SEQUENCE [LARGE SCALE GENOMIC DNA]</scope>
    <source>
        <strain evidence="8 9">Wien I</strain>
    </source>
</reference>
<evidence type="ECO:0000256" key="5">
    <source>
        <dbReference type="PROSITE-ProRule" id="PRU00723"/>
    </source>
</evidence>
<keyword evidence="2" id="KW-0677">Repeat</keyword>
<dbReference type="SMART" id="SM00356">
    <property type="entry name" value="ZnF_C3H1"/>
    <property type="match status" value="5"/>
</dbReference>
<keyword evidence="4 5" id="KW-0862">Zinc</keyword>
<comment type="caution">
    <text evidence="8">The sequence shown here is derived from an EMBL/GenBank/DDBJ whole genome shotgun (WGS) entry which is preliminary data.</text>
</comment>
<dbReference type="InterPro" id="IPR045877">
    <property type="entry name" value="ZFP36-like"/>
</dbReference>
<evidence type="ECO:0000256" key="4">
    <source>
        <dbReference type="ARBA" id="ARBA00022833"/>
    </source>
</evidence>
<feature type="region of interest" description="Disordered" evidence="6">
    <location>
        <begin position="352"/>
        <end position="393"/>
    </location>
</feature>
<dbReference type="Pfam" id="PF18044">
    <property type="entry name" value="zf-CCCH_4"/>
    <property type="match status" value="1"/>
</dbReference>
<feature type="compositionally biased region" description="Basic and acidic residues" evidence="6">
    <location>
        <begin position="13"/>
        <end position="33"/>
    </location>
</feature>
<dbReference type="Proteomes" id="UP000221165">
    <property type="component" value="Unassembled WGS sequence"/>
</dbReference>
<dbReference type="Pfam" id="PF00642">
    <property type="entry name" value="zf-CCCH"/>
    <property type="match status" value="2"/>
</dbReference>
<feature type="zinc finger region" description="C3H1-type" evidence="5">
    <location>
        <begin position="318"/>
        <end position="344"/>
    </location>
</feature>
<evidence type="ECO:0000313" key="9">
    <source>
        <dbReference type="Proteomes" id="UP000221165"/>
    </source>
</evidence>
<proteinExistence type="predicted"/>
<dbReference type="Gene3D" id="4.10.1000.10">
    <property type="entry name" value="Zinc finger, CCCH-type"/>
    <property type="match status" value="3"/>
</dbReference>
<gene>
    <name evidence="8" type="ORF">CSUI_010795</name>
</gene>
<organism evidence="8 9">
    <name type="scientific">Cystoisospora suis</name>
    <dbReference type="NCBI Taxonomy" id="483139"/>
    <lineage>
        <taxon>Eukaryota</taxon>
        <taxon>Sar</taxon>
        <taxon>Alveolata</taxon>
        <taxon>Apicomplexa</taxon>
        <taxon>Conoidasida</taxon>
        <taxon>Coccidia</taxon>
        <taxon>Eucoccidiorida</taxon>
        <taxon>Eimeriorina</taxon>
        <taxon>Sarcocystidae</taxon>
        <taxon>Cystoisospora</taxon>
    </lineage>
</organism>
<evidence type="ECO:0000256" key="2">
    <source>
        <dbReference type="ARBA" id="ARBA00022737"/>
    </source>
</evidence>
<evidence type="ECO:0000256" key="6">
    <source>
        <dbReference type="SAM" id="MobiDB-lite"/>
    </source>
</evidence>
<feature type="domain" description="C3H1-type" evidence="7">
    <location>
        <begin position="318"/>
        <end position="344"/>
    </location>
</feature>
<feature type="zinc finger region" description="C3H1-type" evidence="5">
    <location>
        <begin position="49"/>
        <end position="76"/>
    </location>
</feature>
<keyword evidence="9" id="KW-1185">Reference proteome</keyword>
<accession>A0A2C6KG54</accession>
<feature type="compositionally biased region" description="Low complexity" evidence="6">
    <location>
        <begin position="277"/>
        <end position="287"/>
    </location>
</feature>
<dbReference type="GeneID" id="94434107"/>
<dbReference type="Pfam" id="PF14608">
    <property type="entry name" value="zf-CCCH_2"/>
    <property type="match status" value="1"/>
</dbReference>
<feature type="region of interest" description="Disordered" evidence="6">
    <location>
        <begin position="277"/>
        <end position="314"/>
    </location>
</feature>
<dbReference type="InterPro" id="IPR036855">
    <property type="entry name" value="Znf_CCCH_sf"/>
</dbReference>
<dbReference type="PANTHER" id="PTHR12547">
    <property type="entry name" value="CCCH ZINC FINGER/TIS11-RELATED"/>
    <property type="match status" value="1"/>
</dbReference>
<evidence type="ECO:0000256" key="3">
    <source>
        <dbReference type="ARBA" id="ARBA00022771"/>
    </source>
</evidence>
<feature type="domain" description="C3H1-type" evidence="7">
    <location>
        <begin position="49"/>
        <end position="76"/>
    </location>
</feature>
<feature type="domain" description="C3H1-type" evidence="7">
    <location>
        <begin position="80"/>
        <end position="107"/>
    </location>
</feature>
<dbReference type="PROSITE" id="PS50103">
    <property type="entry name" value="ZF_C3H1"/>
    <property type="match status" value="4"/>
</dbReference>
<feature type="compositionally biased region" description="Low complexity" evidence="6">
    <location>
        <begin position="437"/>
        <end position="451"/>
    </location>
</feature>
<feature type="domain" description="C3H1-type" evidence="7">
    <location>
        <begin position="397"/>
        <end position="424"/>
    </location>
</feature>
<protein>
    <submittedName>
        <fullName evidence="8">Zinc finger (Ccch type) motif-containing protein</fullName>
    </submittedName>
</protein>
<evidence type="ECO:0000313" key="8">
    <source>
        <dbReference type="EMBL" id="PHJ15394.1"/>
    </source>
</evidence>
<feature type="region of interest" description="Disordered" evidence="6">
    <location>
        <begin position="422"/>
        <end position="459"/>
    </location>
</feature>
<feature type="region of interest" description="Disordered" evidence="6">
    <location>
        <begin position="1"/>
        <end position="49"/>
    </location>
</feature>
<evidence type="ECO:0000256" key="1">
    <source>
        <dbReference type="ARBA" id="ARBA00022723"/>
    </source>
</evidence>
<sequence>MSDTDGAHVASSRHSEARFPDEDGFEGRDGPEHRRFRRSSSDVPPRATPYKKTLCRHWQAGNCRNGHRCTFSHGVEDLQGTRGILCRFFLRGVCKHGRDCPYMHPSGSRMALPSDVSTSPYYGVSSASSQYPQPSTGYKTDLCVNRNSHCSAGAYCGYAHSVDELLPGKFTLEEIAALRQAASSSAAVVAPSPYGQYYVAMRDPAGGVYGQPAVVTAPVVAANRPSSSGGEEAAAVYAAYAGYSPSSYASAASTGASAGGNSSASVSARHTELYFPAASSSSSNASGSGAGNGGSSYHHVQHPAGSSSDPGERTVMLPTSRRLCNFWPHGCRKGDACPFVHEASLVHPHLAGSHGTRSEMNGGARSYPSSSPYGREYGHSSRGRPRSRSPVRGGSYPFRVKECLFYKQGSCRRGDACTFLHRSRGDVSPKSSRATNGSGALDSGVSSSSFEGGSGSRLD</sequence>
<dbReference type="SUPFAM" id="SSF90229">
    <property type="entry name" value="CCCH zinc finger"/>
    <property type="match status" value="3"/>
</dbReference>
<dbReference type="RefSeq" id="XP_067917128.1">
    <property type="nucleotide sequence ID" value="XM_068070896.1"/>
</dbReference>
<name>A0A2C6KG54_9APIC</name>
<evidence type="ECO:0000259" key="7">
    <source>
        <dbReference type="PROSITE" id="PS50103"/>
    </source>
</evidence>
<dbReference type="OrthoDB" id="415459at2759"/>
<dbReference type="InterPro" id="IPR041367">
    <property type="entry name" value="Znf-CCCH_4"/>
</dbReference>
<feature type="zinc finger region" description="C3H1-type" evidence="5">
    <location>
        <begin position="397"/>
        <end position="424"/>
    </location>
</feature>
<keyword evidence="3 5" id="KW-0863">Zinc-finger</keyword>
<keyword evidence="1 5" id="KW-0479">Metal-binding</keyword>
<dbReference type="GO" id="GO:0008270">
    <property type="term" value="F:zinc ion binding"/>
    <property type="evidence" value="ECO:0007669"/>
    <property type="project" value="UniProtKB-KW"/>
</dbReference>